<name>A0A6L6UAJ8_9FLAO</name>
<protein>
    <recommendedName>
        <fullName evidence="4">Oligosaccharide flippase family protein</fullName>
    </recommendedName>
</protein>
<evidence type="ECO:0000313" key="2">
    <source>
        <dbReference type="EMBL" id="MUU79283.1"/>
    </source>
</evidence>
<dbReference type="EMBL" id="WOWS01000005">
    <property type="protein sequence ID" value="MUU79283.1"/>
    <property type="molecule type" value="Genomic_DNA"/>
</dbReference>
<evidence type="ECO:0000256" key="1">
    <source>
        <dbReference type="SAM" id="Phobius"/>
    </source>
</evidence>
<keyword evidence="1" id="KW-0472">Membrane</keyword>
<dbReference type="AlphaFoldDB" id="A0A6L6UAJ8"/>
<feature type="transmembrane region" description="Helical" evidence="1">
    <location>
        <begin position="113"/>
        <end position="133"/>
    </location>
</feature>
<accession>A0A6L6UAJ8</accession>
<feature type="transmembrane region" description="Helical" evidence="1">
    <location>
        <begin position="312"/>
        <end position="330"/>
    </location>
</feature>
<sequence length="391" mass="45003">MSMLKKVGWRFVTLSLVQLLNLSFPIVLYFLLLQRIEISKIGEIMSWQMVFAILASLSNYSFPIRLIPYVEKLHKKYVVEAYWNKLVQVRFVFFICIGMLTLLLAFVLPKIALFSFMVLVGKLISPSLFLPLLSKNKLLLFNNFLSRLIAVVVVFFMISTSNYFWTNFIIGTSELVVSILVLRYLGWDLNFKLSKFSLLIKFFKQDVNLFLIQFTNAVIVMITIPLTHLFFGAHIAGVISIIDKMIMVIRNATGNLFFSVLPETFETKQIRSVIGVTVSKFKILTIIIFASTIVCLFLFRELLSEKFINQNISYYLALASFSIIPIIMSTPYQIMSFRLKKYASIFSISKTQLVVLVVSLLCFGSFLDVYGIILSILLHESICFYLYRKMG</sequence>
<keyword evidence="1" id="KW-1133">Transmembrane helix</keyword>
<feature type="transmembrane region" description="Helical" evidence="1">
    <location>
        <begin position="140"/>
        <end position="158"/>
    </location>
</feature>
<feature type="transmembrane region" description="Helical" evidence="1">
    <location>
        <begin position="87"/>
        <end position="107"/>
    </location>
</feature>
<keyword evidence="1" id="KW-0812">Transmembrane</keyword>
<dbReference type="RefSeq" id="WP_157364357.1">
    <property type="nucleotide sequence ID" value="NZ_WOWS01000005.1"/>
</dbReference>
<reference evidence="2 3" key="1">
    <citation type="submission" date="2019-12" db="EMBL/GenBank/DDBJ databases">
        <authorList>
            <person name="Li J."/>
        </authorList>
    </citation>
    <scope>NUCLEOTIDE SEQUENCE [LARGE SCALE GENOMIC DNA]</scope>
    <source>
        <strain evidence="2 3">HL2-2</strain>
    </source>
</reference>
<evidence type="ECO:0000313" key="3">
    <source>
        <dbReference type="Proteomes" id="UP000478208"/>
    </source>
</evidence>
<proteinExistence type="predicted"/>
<feature type="transmembrane region" description="Helical" evidence="1">
    <location>
        <begin position="207"/>
        <end position="224"/>
    </location>
</feature>
<feature type="transmembrane region" description="Helical" evidence="1">
    <location>
        <begin position="12"/>
        <end position="32"/>
    </location>
</feature>
<feature type="transmembrane region" description="Helical" evidence="1">
    <location>
        <begin position="44"/>
        <end position="66"/>
    </location>
</feature>
<dbReference type="Proteomes" id="UP000478208">
    <property type="component" value="Unassembled WGS sequence"/>
</dbReference>
<comment type="caution">
    <text evidence="2">The sequence shown here is derived from an EMBL/GenBank/DDBJ whole genome shotgun (WGS) entry which is preliminary data.</text>
</comment>
<organism evidence="2 3">
    <name type="scientific">Winogradskyella endarachnes</name>
    <dbReference type="NCBI Taxonomy" id="2681965"/>
    <lineage>
        <taxon>Bacteria</taxon>
        <taxon>Pseudomonadati</taxon>
        <taxon>Bacteroidota</taxon>
        <taxon>Flavobacteriia</taxon>
        <taxon>Flavobacteriales</taxon>
        <taxon>Flavobacteriaceae</taxon>
        <taxon>Winogradskyella</taxon>
    </lineage>
</organism>
<feature type="transmembrane region" description="Helical" evidence="1">
    <location>
        <begin position="281"/>
        <end position="300"/>
    </location>
</feature>
<feature type="transmembrane region" description="Helical" evidence="1">
    <location>
        <begin position="164"/>
        <end position="186"/>
    </location>
</feature>
<keyword evidence="3" id="KW-1185">Reference proteome</keyword>
<gene>
    <name evidence="2" type="ORF">GN138_12575</name>
</gene>
<evidence type="ECO:0008006" key="4">
    <source>
        <dbReference type="Google" id="ProtNLM"/>
    </source>
</evidence>